<evidence type="ECO:0008006" key="10">
    <source>
        <dbReference type="Google" id="ProtNLM"/>
    </source>
</evidence>
<evidence type="ECO:0000256" key="1">
    <source>
        <dbReference type="ARBA" id="ARBA00001971"/>
    </source>
</evidence>
<keyword evidence="7" id="KW-1133">Transmembrane helix</keyword>
<evidence type="ECO:0000256" key="6">
    <source>
        <dbReference type="RuleBase" id="RU000461"/>
    </source>
</evidence>
<evidence type="ECO:0000256" key="2">
    <source>
        <dbReference type="ARBA" id="ARBA00010617"/>
    </source>
</evidence>
<dbReference type="InterPro" id="IPR050121">
    <property type="entry name" value="Cytochrome_P450_monoxygenase"/>
</dbReference>
<dbReference type="GO" id="GO:0004497">
    <property type="term" value="F:monooxygenase activity"/>
    <property type="evidence" value="ECO:0007669"/>
    <property type="project" value="UniProtKB-KW"/>
</dbReference>
<comment type="cofactor">
    <cofactor evidence="1 5">
        <name>heme</name>
        <dbReference type="ChEBI" id="CHEBI:30413"/>
    </cofactor>
</comment>
<accession>A0A0C3C2Y8</accession>
<dbReference type="Gene3D" id="1.10.630.10">
    <property type="entry name" value="Cytochrome P450"/>
    <property type="match status" value="1"/>
</dbReference>
<feature type="binding site" description="axial binding residue" evidence="5">
    <location>
        <position position="453"/>
    </location>
    <ligand>
        <name>heme</name>
        <dbReference type="ChEBI" id="CHEBI:30413"/>
    </ligand>
    <ligandPart>
        <name>Fe</name>
        <dbReference type="ChEBI" id="CHEBI:18248"/>
    </ligandPart>
</feature>
<dbReference type="PANTHER" id="PTHR24305:SF152">
    <property type="entry name" value="P450, PUTATIVE (EUROFUNG)-RELATED"/>
    <property type="match status" value="1"/>
</dbReference>
<dbReference type="GO" id="GO:0016705">
    <property type="term" value="F:oxidoreductase activity, acting on paired donors, with incorporation or reduction of molecular oxygen"/>
    <property type="evidence" value="ECO:0007669"/>
    <property type="project" value="InterPro"/>
</dbReference>
<dbReference type="PANTHER" id="PTHR24305">
    <property type="entry name" value="CYTOCHROME P450"/>
    <property type="match status" value="1"/>
</dbReference>
<dbReference type="HOGENOM" id="CLU_001570_14_4_1"/>
<gene>
    <name evidence="8" type="ORF">OIDMADRAFT_173290</name>
</gene>
<dbReference type="InterPro" id="IPR002403">
    <property type="entry name" value="Cyt_P450_E_grp-IV"/>
</dbReference>
<dbReference type="PRINTS" id="PR00465">
    <property type="entry name" value="EP450IV"/>
</dbReference>
<evidence type="ECO:0000256" key="4">
    <source>
        <dbReference type="ARBA" id="ARBA00023004"/>
    </source>
</evidence>
<comment type="similarity">
    <text evidence="2 6">Belongs to the cytochrome P450 family.</text>
</comment>
<dbReference type="InParanoid" id="A0A0C3C2Y8"/>
<dbReference type="InterPro" id="IPR017972">
    <property type="entry name" value="Cyt_P450_CS"/>
</dbReference>
<dbReference type="GO" id="GO:0005506">
    <property type="term" value="F:iron ion binding"/>
    <property type="evidence" value="ECO:0007669"/>
    <property type="project" value="InterPro"/>
</dbReference>
<evidence type="ECO:0000256" key="7">
    <source>
        <dbReference type="SAM" id="Phobius"/>
    </source>
</evidence>
<evidence type="ECO:0000256" key="5">
    <source>
        <dbReference type="PIRSR" id="PIRSR602403-1"/>
    </source>
</evidence>
<dbReference type="AlphaFoldDB" id="A0A0C3C2Y8"/>
<protein>
    <recommendedName>
        <fullName evidence="10">Cytochrome P450</fullName>
    </recommendedName>
</protein>
<sequence length="511" mass="57456">MLISQDLTGSLSWASLLSTTALIWLCCVVIYRRYLHPLTRVPGPALASVTHLYAFLFNNVGGSRYYAQIEKLHRRYGPVVRITPDEIHLADSENYDRIYYVGSKFSKAPNFYRAFGSNSAAFTTASNEIHRVRRAALNPLFSRRMVLELEDVVQSKARKLYLRLVDALAAGTALDLHHGFRAVSVDVITDYAFDNCYDLLDREDFGVNFFAMVRGLGPAFWFFQQWPFIQPVALKTPLWLARILSKPLGSFLQMQADCREQIVSVKEDMDAGRDRSSSRTTIFHQLLDPNVTEGHVVPSVDDLKDEAYIIVAAAADTTGNAMTIAAYNVISNKTIYRTLAAELKGAFPDPHARLDFTLLEKLPYLTAVIKEALRLSFGVIGRLPRVTPEPGAVFNGYAVPAGTIVGMSSWMMHRNEHVFSSPEKFNPERWLDPAAAKVLDKHLVPFGKGSRQCVGMPLAYCELYVTLGTIFRRTENLEVYQTGPEDLVYDDYFSSYHPSNARRFHVIQATG</sequence>
<evidence type="ECO:0000313" key="9">
    <source>
        <dbReference type="Proteomes" id="UP000054321"/>
    </source>
</evidence>
<dbReference type="Pfam" id="PF00067">
    <property type="entry name" value="p450"/>
    <property type="match status" value="1"/>
</dbReference>
<name>A0A0C3C2Y8_OIDMZ</name>
<dbReference type="OrthoDB" id="3945418at2759"/>
<dbReference type="InterPro" id="IPR001128">
    <property type="entry name" value="Cyt_P450"/>
</dbReference>
<keyword evidence="6" id="KW-0503">Monooxygenase</keyword>
<dbReference type="InterPro" id="IPR036396">
    <property type="entry name" value="Cyt_P450_sf"/>
</dbReference>
<evidence type="ECO:0000256" key="3">
    <source>
        <dbReference type="ARBA" id="ARBA00022723"/>
    </source>
</evidence>
<dbReference type="CDD" id="cd11062">
    <property type="entry name" value="CYP58-like"/>
    <property type="match status" value="1"/>
</dbReference>
<keyword evidence="6" id="KW-0560">Oxidoreductase</keyword>
<organism evidence="8 9">
    <name type="scientific">Oidiodendron maius (strain Zn)</name>
    <dbReference type="NCBI Taxonomy" id="913774"/>
    <lineage>
        <taxon>Eukaryota</taxon>
        <taxon>Fungi</taxon>
        <taxon>Dikarya</taxon>
        <taxon>Ascomycota</taxon>
        <taxon>Pezizomycotina</taxon>
        <taxon>Leotiomycetes</taxon>
        <taxon>Leotiomycetes incertae sedis</taxon>
        <taxon>Myxotrichaceae</taxon>
        <taxon>Oidiodendron</taxon>
    </lineage>
</organism>
<keyword evidence="9" id="KW-1185">Reference proteome</keyword>
<keyword evidence="7" id="KW-0812">Transmembrane</keyword>
<keyword evidence="5 6" id="KW-0349">Heme</keyword>
<keyword evidence="4 5" id="KW-0408">Iron</keyword>
<dbReference type="GO" id="GO:0020037">
    <property type="term" value="F:heme binding"/>
    <property type="evidence" value="ECO:0007669"/>
    <property type="project" value="InterPro"/>
</dbReference>
<evidence type="ECO:0000313" key="8">
    <source>
        <dbReference type="EMBL" id="KIM93253.1"/>
    </source>
</evidence>
<dbReference type="PRINTS" id="PR00385">
    <property type="entry name" value="P450"/>
</dbReference>
<feature type="transmembrane region" description="Helical" evidence="7">
    <location>
        <begin position="12"/>
        <end position="31"/>
    </location>
</feature>
<keyword evidence="3 5" id="KW-0479">Metal-binding</keyword>
<dbReference type="Proteomes" id="UP000054321">
    <property type="component" value="Unassembled WGS sequence"/>
</dbReference>
<dbReference type="SUPFAM" id="SSF48264">
    <property type="entry name" value="Cytochrome P450"/>
    <property type="match status" value="1"/>
</dbReference>
<dbReference type="STRING" id="913774.A0A0C3C2Y8"/>
<keyword evidence="7" id="KW-0472">Membrane</keyword>
<dbReference type="PROSITE" id="PS00086">
    <property type="entry name" value="CYTOCHROME_P450"/>
    <property type="match status" value="1"/>
</dbReference>
<dbReference type="EMBL" id="KN832897">
    <property type="protein sequence ID" value="KIM93253.1"/>
    <property type="molecule type" value="Genomic_DNA"/>
</dbReference>
<proteinExistence type="inferred from homology"/>
<reference evidence="9" key="2">
    <citation type="submission" date="2015-01" db="EMBL/GenBank/DDBJ databases">
        <title>Evolutionary Origins and Diversification of the Mycorrhizal Mutualists.</title>
        <authorList>
            <consortium name="DOE Joint Genome Institute"/>
            <consortium name="Mycorrhizal Genomics Consortium"/>
            <person name="Kohler A."/>
            <person name="Kuo A."/>
            <person name="Nagy L.G."/>
            <person name="Floudas D."/>
            <person name="Copeland A."/>
            <person name="Barry K.W."/>
            <person name="Cichocki N."/>
            <person name="Veneault-Fourrey C."/>
            <person name="LaButti K."/>
            <person name="Lindquist E.A."/>
            <person name="Lipzen A."/>
            <person name="Lundell T."/>
            <person name="Morin E."/>
            <person name="Murat C."/>
            <person name="Riley R."/>
            <person name="Ohm R."/>
            <person name="Sun H."/>
            <person name="Tunlid A."/>
            <person name="Henrissat B."/>
            <person name="Grigoriev I.V."/>
            <person name="Hibbett D.S."/>
            <person name="Martin F."/>
        </authorList>
    </citation>
    <scope>NUCLEOTIDE SEQUENCE [LARGE SCALE GENOMIC DNA]</scope>
    <source>
        <strain evidence="9">Zn</strain>
    </source>
</reference>
<reference evidence="8 9" key="1">
    <citation type="submission" date="2014-04" db="EMBL/GenBank/DDBJ databases">
        <authorList>
            <consortium name="DOE Joint Genome Institute"/>
            <person name="Kuo A."/>
            <person name="Martino E."/>
            <person name="Perotto S."/>
            <person name="Kohler A."/>
            <person name="Nagy L.G."/>
            <person name="Floudas D."/>
            <person name="Copeland A."/>
            <person name="Barry K.W."/>
            <person name="Cichocki N."/>
            <person name="Veneault-Fourrey C."/>
            <person name="LaButti K."/>
            <person name="Lindquist E.A."/>
            <person name="Lipzen A."/>
            <person name="Lundell T."/>
            <person name="Morin E."/>
            <person name="Murat C."/>
            <person name="Sun H."/>
            <person name="Tunlid A."/>
            <person name="Henrissat B."/>
            <person name="Grigoriev I.V."/>
            <person name="Hibbett D.S."/>
            <person name="Martin F."/>
            <person name="Nordberg H.P."/>
            <person name="Cantor M.N."/>
            <person name="Hua S.X."/>
        </authorList>
    </citation>
    <scope>NUCLEOTIDE SEQUENCE [LARGE SCALE GENOMIC DNA]</scope>
    <source>
        <strain evidence="8 9">Zn</strain>
    </source>
</reference>